<keyword evidence="5" id="KW-0680">Restriction system</keyword>
<reference evidence="8 9" key="1">
    <citation type="submission" date="2024-03" db="EMBL/GenBank/DDBJ databases">
        <title>First Report of Pectobacterium brasiliscabiei causing potato scab in china.</title>
        <authorList>
            <person name="Handique U."/>
        </authorList>
    </citation>
    <scope>NUCLEOTIDE SEQUENCE [LARGE SCALE GENOMIC DNA]</scope>
    <source>
        <strain evidence="8 9">ZRIMU1503</strain>
    </source>
</reference>
<evidence type="ECO:0000256" key="7">
    <source>
        <dbReference type="RuleBase" id="RU000416"/>
    </source>
</evidence>
<gene>
    <name evidence="8" type="primary">dcm</name>
    <name evidence="8" type="ORF">WB403_40845</name>
</gene>
<dbReference type="InterPro" id="IPR001525">
    <property type="entry name" value="C5_MeTfrase"/>
</dbReference>
<keyword evidence="4 6" id="KW-0949">S-adenosyl-L-methionine</keyword>
<comment type="caution">
    <text evidence="6">Lacks conserved residue(s) required for the propagation of feature annotation.</text>
</comment>
<sequence length="332" mass="36212">MSEQGFTVIELCAGVGGQALGLEQAGLDVTATVDIDHDSCETLSHNRPHWYTIHGDLKRLDPLDHAPLDHADVLSCGLPRSPYSVAGKQLATEDKRDTLQAVLDMASFVRPRVLLLENIPTFLKAAKFDSERQKVREAVEDLGYEMISAVLAATDFAVPQHRPHGFMVAMHPEDLSHFTWPTPSPDPCPTLGETLLESMASDGWPEAEYWAARASEPAPLIMGGATGRGGADLGASRAKAIWERWGVYGGSIGDKVPGPNFRLDREIKPRFGLPKLTVDQVALLQGFSTDWKILGRKTSAYRQISQTTPPPMAAALGRQIAMALRQSRRTPS</sequence>
<dbReference type="EC" id="2.1.1.37" evidence="1"/>
<dbReference type="PROSITE" id="PS51679">
    <property type="entry name" value="SAM_MT_C5"/>
    <property type="match status" value="1"/>
</dbReference>
<dbReference type="GO" id="GO:0032259">
    <property type="term" value="P:methylation"/>
    <property type="evidence" value="ECO:0007669"/>
    <property type="project" value="UniProtKB-KW"/>
</dbReference>
<dbReference type="InterPro" id="IPR029063">
    <property type="entry name" value="SAM-dependent_MTases_sf"/>
</dbReference>
<keyword evidence="2 6" id="KW-0489">Methyltransferase</keyword>
<accession>A0ABU8GR58</accession>
<dbReference type="PANTHER" id="PTHR10629:SF52">
    <property type="entry name" value="DNA (CYTOSINE-5)-METHYLTRANSFERASE 1"/>
    <property type="match status" value="1"/>
</dbReference>
<dbReference type="NCBIfam" id="TIGR00675">
    <property type="entry name" value="dcm"/>
    <property type="match status" value="1"/>
</dbReference>
<comment type="similarity">
    <text evidence="6 7">Belongs to the class I-like SAM-binding methyltransferase superfamily. C5-methyltransferase family.</text>
</comment>
<dbReference type="PANTHER" id="PTHR10629">
    <property type="entry name" value="CYTOSINE-SPECIFIC METHYLTRANSFERASE"/>
    <property type="match status" value="1"/>
</dbReference>
<evidence type="ECO:0000256" key="3">
    <source>
        <dbReference type="ARBA" id="ARBA00022679"/>
    </source>
</evidence>
<dbReference type="Gene3D" id="3.40.50.150">
    <property type="entry name" value="Vaccinia Virus protein VP39"/>
    <property type="match status" value="1"/>
</dbReference>
<name>A0ABU8GR58_9ACTN</name>
<evidence type="ECO:0000256" key="2">
    <source>
        <dbReference type="ARBA" id="ARBA00022603"/>
    </source>
</evidence>
<dbReference type="SUPFAM" id="SSF53335">
    <property type="entry name" value="S-adenosyl-L-methionine-dependent methyltransferases"/>
    <property type="match status" value="1"/>
</dbReference>
<dbReference type="PRINTS" id="PR00105">
    <property type="entry name" value="C5METTRFRASE"/>
</dbReference>
<evidence type="ECO:0000313" key="8">
    <source>
        <dbReference type="EMBL" id="MEI5615484.1"/>
    </source>
</evidence>
<protein>
    <recommendedName>
        <fullName evidence="1">DNA (cytosine-5-)-methyltransferase</fullName>
        <ecNumber evidence="1">2.1.1.37</ecNumber>
    </recommendedName>
</protein>
<evidence type="ECO:0000313" key="9">
    <source>
        <dbReference type="Proteomes" id="UP001365781"/>
    </source>
</evidence>
<keyword evidence="3 6" id="KW-0808">Transferase</keyword>
<comment type="caution">
    <text evidence="8">The sequence shown here is derived from an EMBL/GenBank/DDBJ whole genome shotgun (WGS) entry which is preliminary data.</text>
</comment>
<proteinExistence type="inferred from homology"/>
<evidence type="ECO:0000256" key="4">
    <source>
        <dbReference type="ARBA" id="ARBA00022691"/>
    </source>
</evidence>
<evidence type="ECO:0000256" key="1">
    <source>
        <dbReference type="ARBA" id="ARBA00011975"/>
    </source>
</evidence>
<dbReference type="Proteomes" id="UP001365781">
    <property type="component" value="Unassembled WGS sequence"/>
</dbReference>
<keyword evidence="9" id="KW-1185">Reference proteome</keyword>
<dbReference type="InterPro" id="IPR050390">
    <property type="entry name" value="C5-Methyltransferase"/>
</dbReference>
<evidence type="ECO:0000256" key="6">
    <source>
        <dbReference type="PROSITE-ProRule" id="PRU01016"/>
    </source>
</evidence>
<dbReference type="Pfam" id="PF00145">
    <property type="entry name" value="DNA_methylase"/>
    <property type="match status" value="1"/>
</dbReference>
<dbReference type="EMBL" id="JBBAYM010000038">
    <property type="protein sequence ID" value="MEI5615484.1"/>
    <property type="molecule type" value="Genomic_DNA"/>
</dbReference>
<evidence type="ECO:0000256" key="5">
    <source>
        <dbReference type="ARBA" id="ARBA00022747"/>
    </source>
</evidence>
<dbReference type="GO" id="GO:0003886">
    <property type="term" value="F:DNA (cytosine-5-)-methyltransferase activity"/>
    <property type="evidence" value="ECO:0007669"/>
    <property type="project" value="UniProtKB-EC"/>
</dbReference>
<organism evidence="8 9">
    <name type="scientific">Streptomyces brasiliscabiei</name>
    <dbReference type="NCBI Taxonomy" id="2736302"/>
    <lineage>
        <taxon>Bacteria</taxon>
        <taxon>Bacillati</taxon>
        <taxon>Actinomycetota</taxon>
        <taxon>Actinomycetes</taxon>
        <taxon>Kitasatosporales</taxon>
        <taxon>Streptomycetaceae</taxon>
        <taxon>Streptomyces</taxon>
    </lineage>
</organism>
<dbReference type="RefSeq" id="WP_336542889.1">
    <property type="nucleotide sequence ID" value="NZ_JBBAYL010000011.1"/>
</dbReference>
<dbReference type="Gene3D" id="3.90.120.10">
    <property type="entry name" value="DNA Methylase, subunit A, domain 2"/>
    <property type="match status" value="1"/>
</dbReference>